<dbReference type="CDD" id="cd01285">
    <property type="entry name" value="nucleoside_deaminase"/>
    <property type="match status" value="1"/>
</dbReference>
<evidence type="ECO:0000313" key="14">
    <source>
        <dbReference type="Proteomes" id="UP000006062"/>
    </source>
</evidence>
<dbReference type="HOGENOM" id="CLU_956264_0_0_6"/>
<dbReference type="KEGG" id="tvi:Thivi_2275"/>
<comment type="subunit">
    <text evidence="4 11">Homodimer.</text>
</comment>
<dbReference type="PANTHER" id="PTHR11079">
    <property type="entry name" value="CYTOSINE DEAMINASE FAMILY MEMBER"/>
    <property type="match status" value="1"/>
</dbReference>
<organism evidence="13 14">
    <name type="scientific">Thiocystis violascens (strain ATCC 17096 / DSM 198 / 6111)</name>
    <name type="common">Chromatium violascens</name>
    <dbReference type="NCBI Taxonomy" id="765911"/>
    <lineage>
        <taxon>Bacteria</taxon>
        <taxon>Pseudomonadati</taxon>
        <taxon>Pseudomonadota</taxon>
        <taxon>Gammaproteobacteria</taxon>
        <taxon>Chromatiales</taxon>
        <taxon>Chromatiaceae</taxon>
        <taxon>Thiocystis</taxon>
    </lineage>
</organism>
<protein>
    <recommendedName>
        <fullName evidence="11">tRNA-specific adenosine deaminase</fullName>
        <ecNumber evidence="11">3.5.4.33</ecNumber>
    </recommendedName>
</protein>
<dbReference type="PANTHER" id="PTHR11079:SF202">
    <property type="entry name" value="TRNA-SPECIFIC ADENOSINE DEAMINASE"/>
    <property type="match status" value="1"/>
</dbReference>
<sequence length="291" mass="31797">MDVVDSRSDQDWMRLALTLAQRAAAAGEVPVGALLVRDGVIIGEGWNRPIKTHDASAHAEIQALRDAGQRVGNYRLPGTTLYVTLEPCVMCAGAIVHARVGQVIYGAPDPKAGACGSVFDLLPSDARFNHRTDCKGGVLTDDCAETLRAFFRARRSTAFKAATSRPETSIMSIDNVYSDDAIRNRLATELPRWSLDAGCLQRTYRTSGWKGTLMVINTVGHLAEAAWHHPDLTASYDRVTVSLTTHSAKGVTDKDFELANRIEETVMWRPASGSALEGTPDDVRYAYIQYD</sequence>
<evidence type="ECO:0000256" key="10">
    <source>
        <dbReference type="ARBA" id="ARBA00048045"/>
    </source>
</evidence>
<dbReference type="Pfam" id="PF01329">
    <property type="entry name" value="Pterin_4a"/>
    <property type="match status" value="1"/>
</dbReference>
<keyword evidence="5 11" id="KW-0819">tRNA processing</keyword>
<feature type="binding site" evidence="11">
    <location>
        <position position="88"/>
    </location>
    <ligand>
        <name>Zn(2+)</name>
        <dbReference type="ChEBI" id="CHEBI:29105"/>
        <note>catalytic</note>
    </ligand>
</feature>
<evidence type="ECO:0000256" key="9">
    <source>
        <dbReference type="ARBA" id="ARBA00023239"/>
    </source>
</evidence>
<dbReference type="InterPro" id="IPR016192">
    <property type="entry name" value="APOBEC/CMP_deaminase_Zn-bd"/>
</dbReference>
<dbReference type="EC" id="3.5.4.33" evidence="11"/>
<dbReference type="FunFam" id="3.40.140.10:FF:000005">
    <property type="entry name" value="tRNA-specific adenosine deaminase"/>
    <property type="match status" value="1"/>
</dbReference>
<comment type="catalytic activity">
    <reaction evidence="10 11">
        <text>adenosine(34) in tRNA + H2O + H(+) = inosine(34) in tRNA + NH4(+)</text>
        <dbReference type="Rhea" id="RHEA:43168"/>
        <dbReference type="Rhea" id="RHEA-COMP:10373"/>
        <dbReference type="Rhea" id="RHEA-COMP:10374"/>
        <dbReference type="ChEBI" id="CHEBI:15377"/>
        <dbReference type="ChEBI" id="CHEBI:15378"/>
        <dbReference type="ChEBI" id="CHEBI:28938"/>
        <dbReference type="ChEBI" id="CHEBI:74411"/>
        <dbReference type="ChEBI" id="CHEBI:82852"/>
        <dbReference type="EC" id="3.5.4.33"/>
    </reaction>
</comment>
<feature type="binding site" evidence="11">
    <location>
        <position position="58"/>
    </location>
    <ligand>
        <name>Zn(2+)</name>
        <dbReference type="ChEBI" id="CHEBI:29105"/>
        <note>catalytic</note>
    </ligand>
</feature>
<dbReference type="InterPro" id="IPR016193">
    <property type="entry name" value="Cytidine_deaminase-like"/>
</dbReference>
<dbReference type="CDD" id="cd00488">
    <property type="entry name" value="PCD_DCoH"/>
    <property type="match status" value="1"/>
</dbReference>
<dbReference type="Proteomes" id="UP000006062">
    <property type="component" value="Chromosome"/>
</dbReference>
<keyword evidence="6 11" id="KW-0479">Metal-binding</keyword>
<comment type="function">
    <text evidence="11">Catalyzes the deamination of adenosine to inosine at the wobble position 34 of tRNA(Arg2).</text>
</comment>
<evidence type="ECO:0000256" key="5">
    <source>
        <dbReference type="ARBA" id="ARBA00022694"/>
    </source>
</evidence>
<gene>
    <name evidence="11" type="primary">tadA</name>
    <name evidence="13" type="ordered locus">Thivi_2275</name>
</gene>
<dbReference type="GO" id="GO:0052717">
    <property type="term" value="F:tRNA-specific adenosine-34 deaminase activity"/>
    <property type="evidence" value="ECO:0007669"/>
    <property type="project" value="UniProtKB-UniRule"/>
</dbReference>
<name>I3YB54_THIV6</name>
<dbReference type="PROSITE" id="PS51747">
    <property type="entry name" value="CYT_DCMP_DEAMINASES_2"/>
    <property type="match status" value="1"/>
</dbReference>
<dbReference type="InterPro" id="IPR028883">
    <property type="entry name" value="tRNA_aden_deaminase"/>
</dbReference>
<evidence type="ECO:0000256" key="3">
    <source>
        <dbReference type="ARBA" id="ARBA00010669"/>
    </source>
</evidence>
<keyword evidence="9" id="KW-0456">Lyase</keyword>
<dbReference type="GO" id="GO:0008124">
    <property type="term" value="F:4-alpha-hydroxytetrahydrobiopterin dehydratase activity"/>
    <property type="evidence" value="ECO:0007669"/>
    <property type="project" value="UniProtKB-EC"/>
</dbReference>
<reference evidence="13 14" key="1">
    <citation type="submission" date="2012-06" db="EMBL/GenBank/DDBJ databases">
        <title>Complete sequence of Thiocystis violascens DSM 198.</title>
        <authorList>
            <consortium name="US DOE Joint Genome Institute"/>
            <person name="Lucas S."/>
            <person name="Han J."/>
            <person name="Lapidus A."/>
            <person name="Cheng J.-F."/>
            <person name="Goodwin L."/>
            <person name="Pitluck S."/>
            <person name="Peters L."/>
            <person name="Ovchinnikova G."/>
            <person name="Teshima H."/>
            <person name="Detter J.C."/>
            <person name="Han C."/>
            <person name="Tapia R."/>
            <person name="Land M."/>
            <person name="Hauser L."/>
            <person name="Kyrpides N."/>
            <person name="Ivanova N."/>
            <person name="Pagani I."/>
            <person name="Vogl K."/>
            <person name="Liu Z."/>
            <person name="Frigaard N.-U."/>
            <person name="Bryant D."/>
            <person name="Woyke T."/>
        </authorList>
    </citation>
    <scope>NUCLEOTIDE SEQUENCE [LARGE SCALE GENOMIC DNA]</scope>
    <source>
        <strain evidence="14">ATCC 17096 / DSM 198 / 6111</strain>
    </source>
</reference>
<evidence type="ECO:0000256" key="11">
    <source>
        <dbReference type="HAMAP-Rule" id="MF_00972"/>
    </source>
</evidence>
<dbReference type="InterPro" id="IPR036428">
    <property type="entry name" value="PCD_sf"/>
</dbReference>
<dbReference type="GO" id="GO:0008270">
    <property type="term" value="F:zinc ion binding"/>
    <property type="evidence" value="ECO:0007669"/>
    <property type="project" value="UniProtKB-UniRule"/>
</dbReference>
<dbReference type="Gene3D" id="3.30.1360.20">
    <property type="entry name" value="Transcriptional coactivator/pterin dehydratase"/>
    <property type="match status" value="1"/>
</dbReference>
<dbReference type="STRING" id="765911.Thivi_2275"/>
<dbReference type="NCBIfam" id="NF008113">
    <property type="entry name" value="PRK10860.1"/>
    <property type="match status" value="1"/>
</dbReference>
<dbReference type="PROSITE" id="PS00903">
    <property type="entry name" value="CYT_DCMP_DEAMINASES_1"/>
    <property type="match status" value="1"/>
</dbReference>
<dbReference type="InterPro" id="IPR002125">
    <property type="entry name" value="CMP_dCMP_dom"/>
</dbReference>
<evidence type="ECO:0000256" key="2">
    <source>
        <dbReference type="ARBA" id="ARBA00006472"/>
    </source>
</evidence>
<feature type="domain" description="CMP/dCMP-type deaminase" evidence="12">
    <location>
        <begin position="7"/>
        <end position="129"/>
    </location>
</feature>
<dbReference type="eggNOG" id="COG2154">
    <property type="taxonomic scope" value="Bacteria"/>
</dbReference>
<dbReference type="Pfam" id="PF00383">
    <property type="entry name" value="dCMP_cyt_deam_1"/>
    <property type="match status" value="1"/>
</dbReference>
<dbReference type="AlphaFoldDB" id="I3YB54"/>
<dbReference type="eggNOG" id="COG0590">
    <property type="taxonomic scope" value="Bacteria"/>
</dbReference>
<comment type="catalytic activity">
    <reaction evidence="1">
        <text>(4aS,6R)-4a-hydroxy-L-erythro-5,6,7,8-tetrahydrobiopterin = (6R)-L-erythro-6,7-dihydrobiopterin + H2O</text>
        <dbReference type="Rhea" id="RHEA:11920"/>
        <dbReference type="ChEBI" id="CHEBI:15377"/>
        <dbReference type="ChEBI" id="CHEBI:15642"/>
        <dbReference type="ChEBI" id="CHEBI:43120"/>
        <dbReference type="EC" id="4.2.1.96"/>
    </reaction>
</comment>
<dbReference type="SUPFAM" id="SSF53927">
    <property type="entry name" value="Cytidine deaminase-like"/>
    <property type="match status" value="1"/>
</dbReference>
<accession>I3YB54</accession>
<evidence type="ECO:0000259" key="12">
    <source>
        <dbReference type="PROSITE" id="PS51747"/>
    </source>
</evidence>
<evidence type="ECO:0000256" key="1">
    <source>
        <dbReference type="ARBA" id="ARBA00001554"/>
    </source>
</evidence>
<dbReference type="HAMAP" id="MF_00972">
    <property type="entry name" value="tRNA_aden_deaminase"/>
    <property type="match status" value="1"/>
</dbReference>
<keyword evidence="8 11" id="KW-0862">Zinc</keyword>
<dbReference type="Gene3D" id="3.40.140.10">
    <property type="entry name" value="Cytidine Deaminase, domain 2"/>
    <property type="match status" value="1"/>
</dbReference>
<proteinExistence type="inferred from homology"/>
<dbReference type="EMBL" id="CP003154">
    <property type="protein sequence ID" value="AFL74222.1"/>
    <property type="molecule type" value="Genomic_DNA"/>
</dbReference>
<dbReference type="GO" id="GO:0006729">
    <property type="term" value="P:tetrahydrobiopterin biosynthetic process"/>
    <property type="evidence" value="ECO:0007669"/>
    <property type="project" value="InterPro"/>
</dbReference>
<evidence type="ECO:0000256" key="8">
    <source>
        <dbReference type="ARBA" id="ARBA00022833"/>
    </source>
</evidence>
<dbReference type="NCBIfam" id="NF002017">
    <property type="entry name" value="PRK00823.1-2"/>
    <property type="match status" value="1"/>
</dbReference>
<keyword evidence="7 11" id="KW-0378">Hydrolase</keyword>
<feature type="active site" description="Proton donor" evidence="11">
    <location>
        <position position="60"/>
    </location>
</feature>
<keyword evidence="14" id="KW-1185">Reference proteome</keyword>
<evidence type="ECO:0000256" key="7">
    <source>
        <dbReference type="ARBA" id="ARBA00022801"/>
    </source>
</evidence>
<evidence type="ECO:0000256" key="4">
    <source>
        <dbReference type="ARBA" id="ARBA00011738"/>
    </source>
</evidence>
<comment type="similarity">
    <text evidence="2">Belongs to the pterin-4-alpha-carbinolamine dehydratase family.</text>
</comment>
<dbReference type="SUPFAM" id="SSF55248">
    <property type="entry name" value="PCD-like"/>
    <property type="match status" value="1"/>
</dbReference>
<dbReference type="GO" id="GO:0002100">
    <property type="term" value="P:tRNA wobble adenosine to inosine editing"/>
    <property type="evidence" value="ECO:0007669"/>
    <property type="project" value="UniProtKB-UniRule"/>
</dbReference>
<comment type="cofactor">
    <cofactor evidence="11">
        <name>Zn(2+)</name>
        <dbReference type="ChEBI" id="CHEBI:29105"/>
    </cofactor>
    <text evidence="11">Binds 1 zinc ion per subunit.</text>
</comment>
<dbReference type="InterPro" id="IPR001533">
    <property type="entry name" value="Pterin_deHydtase"/>
</dbReference>
<evidence type="ECO:0000256" key="6">
    <source>
        <dbReference type="ARBA" id="ARBA00022723"/>
    </source>
</evidence>
<feature type="binding site" evidence="11">
    <location>
        <position position="91"/>
    </location>
    <ligand>
        <name>Zn(2+)</name>
        <dbReference type="ChEBI" id="CHEBI:29105"/>
        <note>catalytic</note>
    </ligand>
</feature>
<evidence type="ECO:0000313" key="13">
    <source>
        <dbReference type="EMBL" id="AFL74222.1"/>
    </source>
</evidence>
<comment type="similarity">
    <text evidence="3">Belongs to the cytidine and deoxycytidylate deaminase family. ADAT2 subfamily.</text>
</comment>